<proteinExistence type="inferred from homology"/>
<dbReference type="InterPro" id="IPR051048">
    <property type="entry name" value="Peptidase_S8/S53_subtilisin"/>
</dbReference>
<sequence length="567" mass="62331">MNYLINTFMIPKSNKHLLAFIALSLLLISCGTPAIVSTPIENIDTIPLKSITLSEAQLQNWNTADLVLDTIPGMSVNRAYSDLIKDKKGQTVIVGVIDSGVDIEHEDLDDVIWTNPNEIKGNGKDDDQNGYIDDIHGWNFLGDAENENLEYTRIIKKLKPKYAGKNLASVSESDKEEYQTYIQAKAEYEEKYQEAIANKNQYEQILGMATPSHGAVSKALGKEDYTLKELMAVKADTPTMQQNIAFLSQMYGFLENGEKIPDLIKNLNEGIEHFDEQLKYDINLDFDGRKIVGDNVDDINDVNYGNNNVMGPNPEKKGIKHGTHVSGIIAAERNNGKGVNGIAQNVKIMAIRAVPNGDEYDKDIALAIRYAVNNGAKVINASFGKYYSTHSDWVRDAIKYAGEKDVLIVNAAGNEGIDLDQKEVYPNDQTSTLQEVSDNFITIGALNYEYGSNLVADFSNYGKSNVDAFAPGVKIWATTPNNTYEYLQGTSMAAPAVSGVAAMIRSYYPTLKASEVKQILMTSGLTTNATVVVGGEPTSTNKFTELSKSGKMVNLYNALILADKMSK</sequence>
<dbReference type="InterPro" id="IPR036852">
    <property type="entry name" value="Peptidase_S8/S53_dom_sf"/>
</dbReference>
<dbReference type="PROSITE" id="PS00136">
    <property type="entry name" value="SUBTILASE_ASP"/>
    <property type="match status" value="1"/>
</dbReference>
<feature type="coiled-coil region" evidence="7">
    <location>
        <begin position="178"/>
        <end position="205"/>
    </location>
</feature>
<feature type="domain" description="Peptidase S8/S53" evidence="8">
    <location>
        <begin position="89"/>
        <end position="524"/>
    </location>
</feature>
<dbReference type="InterPro" id="IPR022398">
    <property type="entry name" value="Peptidase_S8_His-AS"/>
</dbReference>
<feature type="active site" description="Charge relay system" evidence="5">
    <location>
        <position position="321"/>
    </location>
</feature>
<evidence type="ECO:0000256" key="3">
    <source>
        <dbReference type="ARBA" id="ARBA00022801"/>
    </source>
</evidence>
<dbReference type="InterPro" id="IPR034080">
    <property type="entry name" value="Protease_P7-like_dom"/>
</dbReference>
<accession>A0ABP7XAL8</accession>
<dbReference type="Proteomes" id="UP001500459">
    <property type="component" value="Unassembled WGS sequence"/>
</dbReference>
<dbReference type="InterPro" id="IPR017308">
    <property type="entry name" value="Pept_S8_subtilisin_bacteroid"/>
</dbReference>
<keyword evidence="4 5" id="KW-0720">Serine protease</keyword>
<evidence type="ECO:0000313" key="10">
    <source>
        <dbReference type="Proteomes" id="UP001500459"/>
    </source>
</evidence>
<dbReference type="Gene3D" id="3.40.50.200">
    <property type="entry name" value="Peptidase S8/S53 domain"/>
    <property type="match status" value="2"/>
</dbReference>
<evidence type="ECO:0000256" key="6">
    <source>
        <dbReference type="RuleBase" id="RU003355"/>
    </source>
</evidence>
<reference evidence="10" key="1">
    <citation type="journal article" date="2019" name="Int. J. Syst. Evol. Microbiol.">
        <title>The Global Catalogue of Microorganisms (GCM) 10K type strain sequencing project: providing services to taxonomists for standard genome sequencing and annotation.</title>
        <authorList>
            <consortium name="The Broad Institute Genomics Platform"/>
            <consortium name="The Broad Institute Genome Sequencing Center for Infectious Disease"/>
            <person name="Wu L."/>
            <person name="Ma J."/>
        </authorList>
    </citation>
    <scope>NUCLEOTIDE SEQUENCE [LARGE SCALE GENOMIC DNA]</scope>
    <source>
        <strain evidence="10">JCM 17106</strain>
    </source>
</reference>
<feature type="active site" description="Charge relay system" evidence="5">
    <location>
        <position position="491"/>
    </location>
</feature>
<keyword evidence="3 5" id="KW-0378">Hydrolase</keyword>
<dbReference type="SUPFAM" id="SSF52743">
    <property type="entry name" value="Subtilisin-like"/>
    <property type="match status" value="1"/>
</dbReference>
<keyword evidence="7" id="KW-0175">Coiled coil</keyword>
<dbReference type="InterPro" id="IPR015500">
    <property type="entry name" value="Peptidase_S8_subtilisin-rel"/>
</dbReference>
<dbReference type="PRINTS" id="PR00723">
    <property type="entry name" value="SUBTILISIN"/>
</dbReference>
<protein>
    <submittedName>
        <fullName evidence="9">S8 family peptidase</fullName>
    </submittedName>
</protein>
<feature type="active site" description="Charge relay system" evidence="5">
    <location>
        <position position="98"/>
    </location>
</feature>
<dbReference type="InterPro" id="IPR023827">
    <property type="entry name" value="Peptidase_S8_Asp-AS"/>
</dbReference>
<name>A0ABP7XAL8_9FLAO</name>
<evidence type="ECO:0000256" key="2">
    <source>
        <dbReference type="ARBA" id="ARBA00022670"/>
    </source>
</evidence>
<keyword evidence="2 5" id="KW-0645">Protease</keyword>
<evidence type="ECO:0000256" key="1">
    <source>
        <dbReference type="ARBA" id="ARBA00011073"/>
    </source>
</evidence>
<dbReference type="PROSITE" id="PS00138">
    <property type="entry name" value="SUBTILASE_SER"/>
    <property type="match status" value="1"/>
</dbReference>
<keyword evidence="10" id="KW-1185">Reference proteome</keyword>
<dbReference type="Pfam" id="PF00082">
    <property type="entry name" value="Peptidase_S8"/>
    <property type="match status" value="1"/>
</dbReference>
<evidence type="ECO:0000256" key="4">
    <source>
        <dbReference type="ARBA" id="ARBA00022825"/>
    </source>
</evidence>
<gene>
    <name evidence="9" type="ORF">GCM10022393_06000</name>
</gene>
<dbReference type="InterPro" id="IPR000209">
    <property type="entry name" value="Peptidase_S8/S53_dom"/>
</dbReference>
<comment type="caution">
    <text evidence="9">The sequence shown here is derived from an EMBL/GenBank/DDBJ whole genome shotgun (WGS) entry which is preliminary data.</text>
</comment>
<evidence type="ECO:0000256" key="5">
    <source>
        <dbReference type="PROSITE-ProRule" id="PRU01240"/>
    </source>
</evidence>
<organism evidence="9 10">
    <name type="scientific">Aquimarina addita</name>
    <dbReference type="NCBI Taxonomy" id="870485"/>
    <lineage>
        <taxon>Bacteria</taxon>
        <taxon>Pseudomonadati</taxon>
        <taxon>Bacteroidota</taxon>
        <taxon>Flavobacteriia</taxon>
        <taxon>Flavobacteriales</taxon>
        <taxon>Flavobacteriaceae</taxon>
        <taxon>Aquimarina</taxon>
    </lineage>
</organism>
<dbReference type="PANTHER" id="PTHR43399:SF4">
    <property type="entry name" value="CELL WALL-ASSOCIATED PROTEASE"/>
    <property type="match status" value="1"/>
</dbReference>
<dbReference type="InterPro" id="IPR023828">
    <property type="entry name" value="Peptidase_S8_Ser-AS"/>
</dbReference>
<dbReference type="PANTHER" id="PTHR43399">
    <property type="entry name" value="SUBTILISIN-RELATED"/>
    <property type="match status" value="1"/>
</dbReference>
<dbReference type="CDD" id="cd07483">
    <property type="entry name" value="Peptidases_S8_Subtilisin_Novo-like"/>
    <property type="match status" value="1"/>
</dbReference>
<dbReference type="EMBL" id="BAABCW010000002">
    <property type="protein sequence ID" value="GAA4109419.1"/>
    <property type="molecule type" value="Genomic_DNA"/>
</dbReference>
<dbReference type="PIRSF" id="PIRSF037892">
    <property type="entry name" value="Subtilisin_rel_SRU_0565"/>
    <property type="match status" value="1"/>
</dbReference>
<comment type="similarity">
    <text evidence="1 5 6">Belongs to the peptidase S8 family.</text>
</comment>
<dbReference type="PROSITE" id="PS51892">
    <property type="entry name" value="SUBTILASE"/>
    <property type="match status" value="1"/>
</dbReference>
<evidence type="ECO:0000313" key="9">
    <source>
        <dbReference type="EMBL" id="GAA4109419.1"/>
    </source>
</evidence>
<evidence type="ECO:0000259" key="8">
    <source>
        <dbReference type="Pfam" id="PF00082"/>
    </source>
</evidence>
<evidence type="ECO:0000256" key="7">
    <source>
        <dbReference type="SAM" id="Coils"/>
    </source>
</evidence>
<dbReference type="PROSITE" id="PS00137">
    <property type="entry name" value="SUBTILASE_HIS"/>
    <property type="match status" value="1"/>
</dbReference>